<evidence type="ECO:0000256" key="2">
    <source>
        <dbReference type="ARBA" id="ARBA00010617"/>
    </source>
</evidence>
<dbReference type="InterPro" id="IPR047146">
    <property type="entry name" value="Cyt_P450_E_CYP52_fungi"/>
</dbReference>
<dbReference type="AlphaFoldDB" id="A0A2P7Z077"/>
<dbReference type="InterPro" id="IPR017972">
    <property type="entry name" value="Cyt_P450_CS"/>
</dbReference>
<proteinExistence type="inferred from homology"/>
<sequence>MIDPREANEAEYLTEDSDDALADLEKEFAAKKQRLLEERARKKQKQHHVDVERSPSPERKPQTEYFQKQKDSKRLEKQPEYSKPQPQTLFTTQPKSSFASRLGQEPKKTSIDLSERIFEFEDVPEYATTQTQPGDKDTNTGLELLARRLEKTQLEQLLRGIKILSIRKLLAKFIVIMSFVNEAVEAVKPHIAKWYTIVFATILLYVVHRQVRIYRISKKFGCKDTEPIPAPFFGVPLLVDALKAINNGTILELIGERFNNAQNDTCHLMLGGIRVLFTFSPENYKAILANQFNDFALGKRHSHFLPLLGDGIFTLDSHGWKNSRAMLRPQFSREQIAHVRTLEPHVMTLASHIKKANGEAFDIQDLFFKFTVDTATEILFGESVYCLRDGTIPEKPPHDLFPGREEFGDAFNLTQRVLAMRSYSQVFYRVIDGFKFRSACAKVHKFAQFYVNKALEAPQEEIEAKSEKGYTFLYELVKQTRDPKVLQDQLLNIMVAGRDTTAGLLSFTLFELSRHPEVYNRLKEEVLVQFGEGTPEDISNISFESLKKCEYLKWVLNEVLRMYPSVPMNFREATKDTVLPTGGGPDGTAPVFVAKGTTVAYSVYNTQRDPKYYGKDSNEFKPERWAENQKLGWAYLPFNGGPRICLGQQFALTEASYVVVRLIQMFPNLVSAYEGSYPPKKMLHLTLSMFDGVPVKMT</sequence>
<dbReference type="SUPFAM" id="SSF48264">
    <property type="entry name" value="Cytochrome P450"/>
    <property type="match status" value="1"/>
</dbReference>
<keyword evidence="5 9" id="KW-0560">Oxidoreductase</keyword>
<dbReference type="GO" id="GO:0016712">
    <property type="term" value="F:oxidoreductase activity, acting on paired donors, with incorporation or reduction of molecular oxygen, reduced flavin or flavoprotein as one donor, and incorporation of one atom of oxygen"/>
    <property type="evidence" value="ECO:0007669"/>
    <property type="project" value="InterPro"/>
</dbReference>
<evidence type="ECO:0000256" key="1">
    <source>
        <dbReference type="ARBA" id="ARBA00001971"/>
    </source>
</evidence>
<protein>
    <submittedName>
        <fullName evidence="11">Uncharacterized protein</fullName>
    </submittedName>
</protein>
<dbReference type="STRING" id="418784.A0A2P7Z077"/>
<dbReference type="GO" id="GO:0005506">
    <property type="term" value="F:iron ion binding"/>
    <property type="evidence" value="ECO:0007669"/>
    <property type="project" value="InterPro"/>
</dbReference>
<dbReference type="GeneID" id="36564686"/>
<name>A0A2P7Z077_9ASCO</name>
<keyword evidence="6 8" id="KW-0408">Iron</keyword>
<dbReference type="PANTHER" id="PTHR24287">
    <property type="entry name" value="P450, PUTATIVE (EUROFUNG)-RELATED"/>
    <property type="match status" value="1"/>
</dbReference>
<dbReference type="PANTHER" id="PTHR24287:SF1">
    <property type="entry name" value="P450, PUTATIVE (EUROFUNG)-RELATED"/>
    <property type="match status" value="1"/>
</dbReference>
<accession>A0A2P7Z077</accession>
<evidence type="ECO:0000256" key="5">
    <source>
        <dbReference type="ARBA" id="ARBA00023002"/>
    </source>
</evidence>
<feature type="region of interest" description="Disordered" evidence="10">
    <location>
        <begin position="38"/>
        <end position="107"/>
    </location>
</feature>
<keyword evidence="12" id="KW-1185">Reference proteome</keyword>
<comment type="similarity">
    <text evidence="2 9">Belongs to the cytochrome P450 family.</text>
</comment>
<evidence type="ECO:0000256" key="6">
    <source>
        <dbReference type="ARBA" id="ARBA00023004"/>
    </source>
</evidence>
<dbReference type="Pfam" id="PF00067">
    <property type="entry name" value="p450"/>
    <property type="match status" value="1"/>
</dbReference>
<keyword evidence="7 9" id="KW-0503">Monooxygenase</keyword>
<keyword evidence="3 8" id="KW-0349">Heme</keyword>
<gene>
    <name evidence="11" type="ORF">C7M61_001295</name>
</gene>
<dbReference type="OrthoDB" id="1470350at2759"/>
<dbReference type="PROSITE" id="PS00086">
    <property type="entry name" value="CYTOCHROME_P450"/>
    <property type="match status" value="1"/>
</dbReference>
<dbReference type="InterPro" id="IPR002402">
    <property type="entry name" value="Cyt_P450_E_grp-II"/>
</dbReference>
<comment type="cofactor">
    <cofactor evidence="1 8">
        <name>heme</name>
        <dbReference type="ChEBI" id="CHEBI:30413"/>
    </cofactor>
</comment>
<dbReference type="InterPro" id="IPR002974">
    <property type="entry name" value="Cyt_P450_E_CYP52_ascomycetes"/>
</dbReference>
<evidence type="ECO:0000256" key="8">
    <source>
        <dbReference type="PIRSR" id="PIRSR602402-1"/>
    </source>
</evidence>
<evidence type="ECO:0000256" key="3">
    <source>
        <dbReference type="ARBA" id="ARBA00022617"/>
    </source>
</evidence>
<evidence type="ECO:0000313" key="11">
    <source>
        <dbReference type="EMBL" id="PSK41609.1"/>
    </source>
</evidence>
<dbReference type="CDD" id="cd11063">
    <property type="entry name" value="CYP52"/>
    <property type="match status" value="1"/>
</dbReference>
<organism evidence="11 12">
    <name type="scientific">Candidozyma pseudohaemuli</name>
    <dbReference type="NCBI Taxonomy" id="418784"/>
    <lineage>
        <taxon>Eukaryota</taxon>
        <taxon>Fungi</taxon>
        <taxon>Dikarya</taxon>
        <taxon>Ascomycota</taxon>
        <taxon>Saccharomycotina</taxon>
        <taxon>Pichiomycetes</taxon>
        <taxon>Metschnikowiaceae</taxon>
        <taxon>Candidozyma</taxon>
    </lineage>
</organism>
<dbReference type="VEuPathDB" id="FungiDB:C7M61_001295"/>
<dbReference type="PRINTS" id="PR00385">
    <property type="entry name" value="P450"/>
</dbReference>
<dbReference type="Gene3D" id="1.10.630.10">
    <property type="entry name" value="Cytochrome P450"/>
    <property type="match status" value="1"/>
</dbReference>
<evidence type="ECO:0000256" key="10">
    <source>
        <dbReference type="SAM" id="MobiDB-lite"/>
    </source>
</evidence>
<feature type="binding site" description="axial binding residue" evidence="8">
    <location>
        <position position="645"/>
    </location>
    <ligand>
        <name>heme</name>
        <dbReference type="ChEBI" id="CHEBI:30413"/>
    </ligand>
    <ligandPart>
        <name>Fe</name>
        <dbReference type="ChEBI" id="CHEBI:18248"/>
    </ligandPart>
</feature>
<evidence type="ECO:0000256" key="4">
    <source>
        <dbReference type="ARBA" id="ARBA00022723"/>
    </source>
</evidence>
<reference evidence="11 12" key="1">
    <citation type="submission" date="2018-03" db="EMBL/GenBank/DDBJ databases">
        <title>Candida pseudohaemulonii genome assembly and annotation.</title>
        <authorList>
            <person name="Munoz J.F."/>
            <person name="Gade L.G."/>
            <person name="Chow N.A."/>
            <person name="Litvintseva A.P."/>
            <person name="Loparev V.N."/>
            <person name="Cuomo C.A."/>
        </authorList>
    </citation>
    <scope>NUCLEOTIDE SEQUENCE [LARGE SCALE GENOMIC DNA]</scope>
    <source>
        <strain evidence="11 12">B12108</strain>
    </source>
</reference>
<dbReference type="GO" id="GO:0020037">
    <property type="term" value="F:heme binding"/>
    <property type="evidence" value="ECO:0007669"/>
    <property type="project" value="InterPro"/>
</dbReference>
<keyword evidence="4 8" id="KW-0479">Metal-binding</keyword>
<feature type="compositionally biased region" description="Basic and acidic residues" evidence="10">
    <location>
        <begin position="47"/>
        <end position="80"/>
    </location>
</feature>
<dbReference type="RefSeq" id="XP_024716308.1">
    <property type="nucleotide sequence ID" value="XM_024856709.1"/>
</dbReference>
<evidence type="ECO:0000256" key="9">
    <source>
        <dbReference type="RuleBase" id="RU000461"/>
    </source>
</evidence>
<dbReference type="EMBL" id="PYFQ01000001">
    <property type="protein sequence ID" value="PSK41609.1"/>
    <property type="molecule type" value="Genomic_DNA"/>
</dbReference>
<dbReference type="Proteomes" id="UP000241107">
    <property type="component" value="Unassembled WGS sequence"/>
</dbReference>
<dbReference type="PRINTS" id="PR01239">
    <property type="entry name" value="EP450IICYP52"/>
</dbReference>
<comment type="caution">
    <text evidence="11">The sequence shown here is derived from an EMBL/GenBank/DDBJ whole genome shotgun (WGS) entry which is preliminary data.</text>
</comment>
<evidence type="ECO:0000313" key="12">
    <source>
        <dbReference type="Proteomes" id="UP000241107"/>
    </source>
</evidence>
<evidence type="ECO:0000256" key="7">
    <source>
        <dbReference type="ARBA" id="ARBA00023033"/>
    </source>
</evidence>
<dbReference type="InterPro" id="IPR001128">
    <property type="entry name" value="Cyt_P450"/>
</dbReference>
<feature type="compositionally biased region" description="Polar residues" evidence="10">
    <location>
        <begin position="84"/>
        <end position="99"/>
    </location>
</feature>
<dbReference type="InterPro" id="IPR036396">
    <property type="entry name" value="Cyt_P450_sf"/>
</dbReference>
<dbReference type="PRINTS" id="PR00464">
    <property type="entry name" value="EP450II"/>
</dbReference>